<feature type="transmembrane region" description="Helical" evidence="1">
    <location>
        <begin position="45"/>
        <end position="67"/>
    </location>
</feature>
<dbReference type="EMBL" id="BMAW01080807">
    <property type="protein sequence ID" value="GFU21238.1"/>
    <property type="molecule type" value="Genomic_DNA"/>
</dbReference>
<keyword evidence="1" id="KW-0472">Membrane</keyword>
<dbReference type="Proteomes" id="UP000887013">
    <property type="component" value="Unassembled WGS sequence"/>
</dbReference>
<name>A0A8X6UJH8_NEPPI</name>
<feature type="transmembrane region" description="Helical" evidence="1">
    <location>
        <begin position="20"/>
        <end position="39"/>
    </location>
</feature>
<evidence type="ECO:0000313" key="3">
    <source>
        <dbReference type="Proteomes" id="UP000887013"/>
    </source>
</evidence>
<gene>
    <name evidence="2" type="ORF">NPIL_240741</name>
</gene>
<feature type="transmembrane region" description="Helical" evidence="1">
    <location>
        <begin position="74"/>
        <end position="107"/>
    </location>
</feature>
<dbReference type="AlphaFoldDB" id="A0A8X6UJH8"/>
<keyword evidence="1" id="KW-1133">Transmembrane helix</keyword>
<keyword evidence="3" id="KW-1185">Reference proteome</keyword>
<sequence length="138" mass="16065">MGEKERRLNLIYEGWLRSKALFYSLLVLFVLILIVSFHYDIPEYGVIIFFVMIGSLTFGIMTATHVLNTGLLRCVILLCMLALIIVLYDWLYYIIAFFLQICFWIIMDSELHLDHGYLLKLGIAKNYSGANINFLLSR</sequence>
<organism evidence="2 3">
    <name type="scientific">Nephila pilipes</name>
    <name type="common">Giant wood spider</name>
    <name type="synonym">Nephila maculata</name>
    <dbReference type="NCBI Taxonomy" id="299642"/>
    <lineage>
        <taxon>Eukaryota</taxon>
        <taxon>Metazoa</taxon>
        <taxon>Ecdysozoa</taxon>
        <taxon>Arthropoda</taxon>
        <taxon>Chelicerata</taxon>
        <taxon>Arachnida</taxon>
        <taxon>Araneae</taxon>
        <taxon>Araneomorphae</taxon>
        <taxon>Entelegynae</taxon>
        <taxon>Araneoidea</taxon>
        <taxon>Nephilidae</taxon>
        <taxon>Nephila</taxon>
    </lineage>
</organism>
<keyword evidence="1" id="KW-0812">Transmembrane</keyword>
<accession>A0A8X6UJH8</accession>
<evidence type="ECO:0000256" key="1">
    <source>
        <dbReference type="SAM" id="Phobius"/>
    </source>
</evidence>
<proteinExistence type="predicted"/>
<reference evidence="2" key="1">
    <citation type="submission" date="2020-08" db="EMBL/GenBank/DDBJ databases">
        <title>Multicomponent nature underlies the extraordinary mechanical properties of spider dragline silk.</title>
        <authorList>
            <person name="Kono N."/>
            <person name="Nakamura H."/>
            <person name="Mori M."/>
            <person name="Yoshida Y."/>
            <person name="Ohtoshi R."/>
            <person name="Malay A.D."/>
            <person name="Moran D.A.P."/>
            <person name="Tomita M."/>
            <person name="Numata K."/>
            <person name="Arakawa K."/>
        </authorList>
    </citation>
    <scope>NUCLEOTIDE SEQUENCE</scope>
</reference>
<comment type="caution">
    <text evidence="2">The sequence shown here is derived from an EMBL/GenBank/DDBJ whole genome shotgun (WGS) entry which is preliminary data.</text>
</comment>
<protein>
    <submittedName>
        <fullName evidence="2">Uncharacterized protein</fullName>
    </submittedName>
</protein>
<evidence type="ECO:0000313" key="2">
    <source>
        <dbReference type="EMBL" id="GFU21238.1"/>
    </source>
</evidence>